<evidence type="ECO:0000313" key="3">
    <source>
        <dbReference type="Proteomes" id="UP000069912"/>
    </source>
</evidence>
<reference evidence="2 4" key="3">
    <citation type="submission" date="2017-12" db="EMBL/GenBank/DDBJ databases">
        <title>Phylogenetic diversity of female urinary microbiome.</title>
        <authorList>
            <person name="Thomas-White K."/>
            <person name="Wolfe A.J."/>
        </authorList>
    </citation>
    <scope>NUCLEOTIDE SEQUENCE [LARGE SCALE GENOMIC DNA]</scope>
    <source>
        <strain evidence="2 4">UMB0139</strain>
    </source>
</reference>
<dbReference type="KEGG" id="asan:AWM72_02295"/>
<dbReference type="EMBL" id="PKGY01000003">
    <property type="protein sequence ID" value="PKZ21606.1"/>
    <property type="molecule type" value="Genomic_DNA"/>
</dbReference>
<proteinExistence type="predicted"/>
<keyword evidence="3" id="KW-1185">Reference proteome</keyword>
<reference evidence="1 3" key="1">
    <citation type="journal article" date="2016" name="Genome Announc.">
        <title>Complete Genome Sequences of Aerococcus christensenii CCUG 28831T, Aerococcus sanguinicola CCUG 43001T, Aerococcus urinae CCUG 36881T, Aerococcus urinaeequi CCUG 28094T, Aerococcus urinaehominis CCUG 42038 BT, and Aerococcus viridans CCUG 4311T.</title>
        <authorList>
            <person name="Carkaci D."/>
            <person name="Dargis R."/>
            <person name="Nielsen X.C."/>
            <person name="Skovgaard O."/>
            <person name="Fuursted K."/>
            <person name="Christensen J.J."/>
        </authorList>
    </citation>
    <scope>NUCLEOTIDE SEQUENCE [LARGE SCALE GENOMIC DNA]</scope>
    <source>
        <strain evidence="1 3">CCUG43001</strain>
    </source>
</reference>
<dbReference type="Proteomes" id="UP000069912">
    <property type="component" value="Chromosome"/>
</dbReference>
<dbReference type="OrthoDB" id="2135883at2"/>
<dbReference type="AlphaFoldDB" id="A0A109RDA0"/>
<accession>A0A109RDA0</accession>
<reference evidence="3" key="2">
    <citation type="submission" date="2016-01" db="EMBL/GenBank/DDBJ databases">
        <title>Six Aerococcus type strain genome sequencing and assembly using PacBio and Illumina Hiseq.</title>
        <authorList>
            <person name="Carkaci D."/>
            <person name="Dargis R."/>
            <person name="Nielsen X.C."/>
            <person name="Skovgaard O."/>
            <person name="Fuursted K."/>
            <person name="Christensen J.J."/>
        </authorList>
    </citation>
    <scope>NUCLEOTIDE SEQUENCE [LARGE SCALE GENOMIC DNA]</scope>
    <source>
        <strain evidence="3">CCUG43001</strain>
    </source>
</reference>
<dbReference type="GeneID" id="92902897"/>
<dbReference type="EMBL" id="CP014160">
    <property type="protein sequence ID" value="AMB93666.1"/>
    <property type="molecule type" value="Genomic_DNA"/>
</dbReference>
<organism evidence="1 3">
    <name type="scientific">Aerococcus sanguinicola</name>
    <dbReference type="NCBI Taxonomy" id="119206"/>
    <lineage>
        <taxon>Bacteria</taxon>
        <taxon>Bacillati</taxon>
        <taxon>Bacillota</taxon>
        <taxon>Bacilli</taxon>
        <taxon>Lactobacillales</taxon>
        <taxon>Aerococcaceae</taxon>
        <taxon>Aerococcus</taxon>
    </lineage>
</organism>
<evidence type="ECO:0000313" key="2">
    <source>
        <dbReference type="EMBL" id="PKZ21606.1"/>
    </source>
</evidence>
<evidence type="ECO:0000313" key="4">
    <source>
        <dbReference type="Proteomes" id="UP000234239"/>
    </source>
</evidence>
<sequence length="182" mass="21811">MRLDELYTRLNHLAFIENYYVTTKEWEGESFRVLKIYDDDSKLAEVNLDQPYMLRTSFQGFNNRQILEKQALLKLLVDFTMTPVDQRQSDLYYAYYYDLSNITHFIKRLANNRLADDMIPMAYFRTLSDDEKQKYLFNSAEFDDFPTDYKPRFTPDSFVKVMSLEEMEESLEERFPAGPLDD</sequence>
<dbReference type="Proteomes" id="UP000234239">
    <property type="component" value="Unassembled WGS sequence"/>
</dbReference>
<evidence type="ECO:0000313" key="1">
    <source>
        <dbReference type="EMBL" id="AMB93666.1"/>
    </source>
</evidence>
<name>A0A109RDA0_9LACT</name>
<gene>
    <name evidence="1" type="ORF">AWM72_02295</name>
    <name evidence="2" type="ORF">CYJ28_06800</name>
</gene>
<protein>
    <submittedName>
        <fullName evidence="1">Uncharacterized protein</fullName>
    </submittedName>
</protein>
<dbReference type="RefSeq" id="WP_067972573.1">
    <property type="nucleotide sequence ID" value="NZ_CAJHKM010000004.1"/>
</dbReference>